<dbReference type="GO" id="GO:0004553">
    <property type="term" value="F:hydrolase activity, hydrolyzing O-glycosyl compounds"/>
    <property type="evidence" value="ECO:0007669"/>
    <property type="project" value="InterPro"/>
</dbReference>
<evidence type="ECO:0000256" key="2">
    <source>
        <dbReference type="ARBA" id="ARBA00022801"/>
    </source>
</evidence>
<evidence type="ECO:0000256" key="3">
    <source>
        <dbReference type="ARBA" id="ARBA00023295"/>
    </source>
</evidence>
<comment type="similarity">
    <text evidence="1 4">Belongs to the glycosyl hydrolase 31 family.</text>
</comment>
<dbReference type="InterPro" id="IPR025887">
    <property type="entry name" value="Glyco_hydro_31_N_dom"/>
</dbReference>
<keyword evidence="3 4" id="KW-0326">Glycosidase</keyword>
<dbReference type="EMBL" id="DXEW01000020">
    <property type="protein sequence ID" value="HIX50406.1"/>
    <property type="molecule type" value="Genomic_DNA"/>
</dbReference>
<dbReference type="CDD" id="cd14752">
    <property type="entry name" value="GH31_N"/>
    <property type="match status" value="1"/>
</dbReference>
<dbReference type="InterPro" id="IPR048395">
    <property type="entry name" value="Glyco_hydro_31_C"/>
</dbReference>
<dbReference type="AlphaFoldDB" id="A0A9D1W088"/>
<comment type="caution">
    <text evidence="8">The sequence shown here is derived from an EMBL/GenBank/DDBJ whole genome shotgun (WGS) entry which is preliminary data.</text>
</comment>
<dbReference type="Proteomes" id="UP000886847">
    <property type="component" value="Unassembled WGS sequence"/>
</dbReference>
<protein>
    <recommendedName>
        <fullName evidence="10">Alpha-glucosidase</fullName>
    </recommendedName>
</protein>
<dbReference type="InterPro" id="IPR000322">
    <property type="entry name" value="Glyco_hydro_31_TIM"/>
</dbReference>
<feature type="domain" description="Glycoside hydrolase family 31 N-terminal" evidence="6">
    <location>
        <begin position="41"/>
        <end position="114"/>
    </location>
</feature>
<evidence type="ECO:0000256" key="4">
    <source>
        <dbReference type="RuleBase" id="RU361185"/>
    </source>
</evidence>
<dbReference type="PROSITE" id="PS00129">
    <property type="entry name" value="GLYCOSYL_HYDROL_F31_1"/>
    <property type="match status" value="1"/>
</dbReference>
<name>A0A9D1W088_9FIRM</name>
<dbReference type="SUPFAM" id="SSF74650">
    <property type="entry name" value="Galactose mutarotase-like"/>
    <property type="match status" value="1"/>
</dbReference>
<dbReference type="CDD" id="cd06604">
    <property type="entry name" value="GH31_glucosidase_II_MalA"/>
    <property type="match status" value="1"/>
</dbReference>
<keyword evidence="2 4" id="KW-0378">Hydrolase</keyword>
<evidence type="ECO:0000313" key="8">
    <source>
        <dbReference type="EMBL" id="HIX50406.1"/>
    </source>
</evidence>
<evidence type="ECO:0000259" key="5">
    <source>
        <dbReference type="Pfam" id="PF01055"/>
    </source>
</evidence>
<dbReference type="Pfam" id="PF21365">
    <property type="entry name" value="Glyco_hydro_31_3rd"/>
    <property type="match status" value="1"/>
</dbReference>
<dbReference type="SUPFAM" id="SSF51011">
    <property type="entry name" value="Glycosyl hydrolase domain"/>
    <property type="match status" value="1"/>
</dbReference>
<dbReference type="InterPro" id="IPR017853">
    <property type="entry name" value="GH"/>
</dbReference>
<organism evidence="8 9">
    <name type="scientific">Candidatus Borkfalkia faecavium</name>
    <dbReference type="NCBI Taxonomy" id="2838508"/>
    <lineage>
        <taxon>Bacteria</taxon>
        <taxon>Bacillati</taxon>
        <taxon>Bacillota</taxon>
        <taxon>Clostridia</taxon>
        <taxon>Christensenellales</taxon>
        <taxon>Christensenellaceae</taxon>
        <taxon>Candidatus Borkfalkia</taxon>
    </lineage>
</organism>
<proteinExistence type="inferred from homology"/>
<accession>A0A9D1W088</accession>
<dbReference type="GO" id="GO:0030246">
    <property type="term" value="F:carbohydrate binding"/>
    <property type="evidence" value="ECO:0007669"/>
    <property type="project" value="InterPro"/>
</dbReference>
<feature type="domain" description="Glycosyl hydrolase family 31 C-terminal" evidence="7">
    <location>
        <begin position="511"/>
        <end position="597"/>
    </location>
</feature>
<feature type="domain" description="Glycoside hydrolase family 31 TIM barrel" evidence="5">
    <location>
        <begin position="157"/>
        <end position="499"/>
    </location>
</feature>
<evidence type="ECO:0000259" key="7">
    <source>
        <dbReference type="Pfam" id="PF21365"/>
    </source>
</evidence>
<evidence type="ECO:0000259" key="6">
    <source>
        <dbReference type="Pfam" id="PF13802"/>
    </source>
</evidence>
<evidence type="ECO:0008006" key="10">
    <source>
        <dbReference type="Google" id="ProtNLM"/>
    </source>
</evidence>
<dbReference type="PANTHER" id="PTHR22762">
    <property type="entry name" value="ALPHA-GLUCOSIDASE"/>
    <property type="match status" value="1"/>
</dbReference>
<reference evidence="8" key="1">
    <citation type="journal article" date="2021" name="PeerJ">
        <title>Extensive microbial diversity within the chicken gut microbiome revealed by metagenomics and culture.</title>
        <authorList>
            <person name="Gilroy R."/>
            <person name="Ravi A."/>
            <person name="Getino M."/>
            <person name="Pursley I."/>
            <person name="Horton D.L."/>
            <person name="Alikhan N.F."/>
            <person name="Baker D."/>
            <person name="Gharbi K."/>
            <person name="Hall N."/>
            <person name="Watson M."/>
            <person name="Adriaenssens E.M."/>
            <person name="Foster-Nyarko E."/>
            <person name="Jarju S."/>
            <person name="Secka A."/>
            <person name="Antonio M."/>
            <person name="Oren A."/>
            <person name="Chaudhuri R.R."/>
            <person name="La Ragione R."/>
            <person name="Hildebrand F."/>
            <person name="Pallen M.J."/>
        </authorList>
    </citation>
    <scope>NUCLEOTIDE SEQUENCE</scope>
    <source>
        <strain evidence="8">2189</strain>
    </source>
</reference>
<sequence>MITTIKKYSFGAHAPTGAVTAQVEEGDTLPYFSAQSEGRGTRFRCPLEKDDIVYGLGETMRGIDKRGGRYVSFNTDNPHHKQDMPSLYGSHNFIVVDGKKTFGAFFDTPARAVFEIDYGGSGEVNVLCERGVTVYIVEGESAHAVVRRFLRAVGRSYLPPLWAFGFGQSRWGYKDERDIRRIARGYAKAGMPLDYICMDIDYMDRYIDFTVNKKRFPDLKAFVSEMKGKGVRLVPIVDAGIKVEPGDPVYEEGVQKGYFCKNIEGKDFCAAVWPGMTHFPDFLRPEVRAWFGRQYKVYTDAGIEGFWNDMNEPAIFYSEYTKGKTGERSEGDPLYRGNTFLSDYRNFCHNIEGKEVNHWEVHNIFGANMTRASAEGLDALLGGRYLLFSRSSYIGAHRYGGIWTGDNSSCWDHLRQNVRQMPSLNMCGFLYSGADTGGFGGNASRELLLRWLAFSAFTPLFRDHASKGTRPQECFRFRGKKDFRSILSLRYRLLPYIYSEFMKAALSFDMYMQPLAFGYPQDSRARRVEDELLVGGSLLIAPVLEKGAKGRLVYLPEAMTEVRWDGASFRTRQAAAGEHFVKVPLGEVVFYIRKGKLLPVGGAAMHTGECDLSAVTLLGDGEEYEQYLDDGLTRSVSEGNIRLLRRLG</sequence>
<dbReference type="Gene3D" id="3.20.20.80">
    <property type="entry name" value="Glycosidases"/>
    <property type="match status" value="1"/>
</dbReference>
<dbReference type="Gene3D" id="2.60.40.1760">
    <property type="entry name" value="glycosyl hydrolase (family 31)"/>
    <property type="match status" value="1"/>
</dbReference>
<dbReference type="PANTHER" id="PTHR22762:SF120">
    <property type="entry name" value="HETEROGLYCAN GLUCOSIDASE 1"/>
    <property type="match status" value="1"/>
</dbReference>
<gene>
    <name evidence="8" type="ORF">H9851_03900</name>
</gene>
<dbReference type="Gene3D" id="2.60.40.4040">
    <property type="match status" value="1"/>
</dbReference>
<reference evidence="8" key="2">
    <citation type="submission" date="2021-04" db="EMBL/GenBank/DDBJ databases">
        <authorList>
            <person name="Gilroy R."/>
        </authorList>
    </citation>
    <scope>NUCLEOTIDE SEQUENCE</scope>
    <source>
        <strain evidence="8">2189</strain>
    </source>
</reference>
<dbReference type="Pfam" id="PF01055">
    <property type="entry name" value="Glyco_hydro_31_2nd"/>
    <property type="match status" value="1"/>
</dbReference>
<dbReference type="Pfam" id="PF13802">
    <property type="entry name" value="Gal_mutarotas_2"/>
    <property type="match status" value="1"/>
</dbReference>
<evidence type="ECO:0000313" key="9">
    <source>
        <dbReference type="Proteomes" id="UP000886847"/>
    </source>
</evidence>
<dbReference type="InterPro" id="IPR011013">
    <property type="entry name" value="Gal_mutarotase_sf_dom"/>
</dbReference>
<dbReference type="GO" id="GO:0005975">
    <property type="term" value="P:carbohydrate metabolic process"/>
    <property type="evidence" value="ECO:0007669"/>
    <property type="project" value="InterPro"/>
</dbReference>
<dbReference type="InterPro" id="IPR030458">
    <property type="entry name" value="Glyco_hydro_31_AS"/>
</dbReference>
<evidence type="ECO:0000256" key="1">
    <source>
        <dbReference type="ARBA" id="ARBA00007806"/>
    </source>
</evidence>
<dbReference type="SUPFAM" id="SSF51445">
    <property type="entry name" value="(Trans)glycosidases"/>
    <property type="match status" value="1"/>
</dbReference>